<feature type="non-terminal residue" evidence="1">
    <location>
        <position position="115"/>
    </location>
</feature>
<accession>A0A392RZ63</accession>
<dbReference type="EMBL" id="LXQA010297735">
    <property type="protein sequence ID" value="MCI41903.1"/>
    <property type="molecule type" value="Genomic_DNA"/>
</dbReference>
<dbReference type="AlphaFoldDB" id="A0A392RZ63"/>
<protein>
    <submittedName>
        <fullName evidence="1">Uncharacterized protein</fullName>
    </submittedName>
</protein>
<sequence length="115" mass="13682">ARKERDRQEQEKLVQGSKKRLREFEEQRMHIGGGLESAKKNINAKNKEIEGIWHSNQQLRKERDLAFEALQQWKGEYQKKVQELQDTTGKYKEIQRAESAKGQEVEAFLRQEKIE</sequence>
<proteinExistence type="predicted"/>
<name>A0A392RZ63_9FABA</name>
<feature type="non-terminal residue" evidence="1">
    <location>
        <position position="1"/>
    </location>
</feature>
<comment type="caution">
    <text evidence="1">The sequence shown here is derived from an EMBL/GenBank/DDBJ whole genome shotgun (WGS) entry which is preliminary data.</text>
</comment>
<reference evidence="1 2" key="1">
    <citation type="journal article" date="2018" name="Front. Plant Sci.">
        <title>Red Clover (Trifolium pratense) and Zigzag Clover (T. medium) - A Picture of Genomic Similarities and Differences.</title>
        <authorList>
            <person name="Dluhosova J."/>
            <person name="Istvanek J."/>
            <person name="Nedelnik J."/>
            <person name="Repkova J."/>
        </authorList>
    </citation>
    <scope>NUCLEOTIDE SEQUENCE [LARGE SCALE GENOMIC DNA]</scope>
    <source>
        <strain evidence="2">cv. 10/8</strain>
        <tissue evidence="1">Leaf</tissue>
    </source>
</reference>
<evidence type="ECO:0000313" key="2">
    <source>
        <dbReference type="Proteomes" id="UP000265520"/>
    </source>
</evidence>
<organism evidence="1 2">
    <name type="scientific">Trifolium medium</name>
    <dbReference type="NCBI Taxonomy" id="97028"/>
    <lineage>
        <taxon>Eukaryota</taxon>
        <taxon>Viridiplantae</taxon>
        <taxon>Streptophyta</taxon>
        <taxon>Embryophyta</taxon>
        <taxon>Tracheophyta</taxon>
        <taxon>Spermatophyta</taxon>
        <taxon>Magnoliopsida</taxon>
        <taxon>eudicotyledons</taxon>
        <taxon>Gunneridae</taxon>
        <taxon>Pentapetalae</taxon>
        <taxon>rosids</taxon>
        <taxon>fabids</taxon>
        <taxon>Fabales</taxon>
        <taxon>Fabaceae</taxon>
        <taxon>Papilionoideae</taxon>
        <taxon>50 kb inversion clade</taxon>
        <taxon>NPAAA clade</taxon>
        <taxon>Hologalegina</taxon>
        <taxon>IRL clade</taxon>
        <taxon>Trifolieae</taxon>
        <taxon>Trifolium</taxon>
    </lineage>
</organism>
<keyword evidence="2" id="KW-1185">Reference proteome</keyword>
<dbReference type="Proteomes" id="UP000265520">
    <property type="component" value="Unassembled WGS sequence"/>
</dbReference>
<evidence type="ECO:0000313" key="1">
    <source>
        <dbReference type="EMBL" id="MCI41903.1"/>
    </source>
</evidence>